<comment type="caution">
    <text evidence="2">The sequence shown here is derived from an EMBL/GenBank/DDBJ whole genome shotgun (WGS) entry which is preliminary data.</text>
</comment>
<evidence type="ECO:0000313" key="2">
    <source>
        <dbReference type="EMBL" id="GGH07993.1"/>
    </source>
</evidence>
<protein>
    <submittedName>
        <fullName evidence="2">Uncharacterized protein</fullName>
    </submittedName>
</protein>
<keyword evidence="3" id="KW-1185">Reference proteome</keyword>
<accession>A0ABQ1Y0M6</accession>
<organism evidence="2 3">
    <name type="scientific">Pseudarthrobacter polychromogenes</name>
    <dbReference type="NCBI Taxonomy" id="1676"/>
    <lineage>
        <taxon>Bacteria</taxon>
        <taxon>Bacillati</taxon>
        <taxon>Actinomycetota</taxon>
        <taxon>Actinomycetes</taxon>
        <taxon>Micrococcales</taxon>
        <taxon>Micrococcaceae</taxon>
        <taxon>Pseudarthrobacter</taxon>
    </lineage>
</organism>
<evidence type="ECO:0000256" key="1">
    <source>
        <dbReference type="SAM" id="MobiDB-lite"/>
    </source>
</evidence>
<reference evidence="3" key="1">
    <citation type="journal article" date="2019" name="Int. J. Syst. Evol. Microbiol.">
        <title>The Global Catalogue of Microorganisms (GCM) 10K type strain sequencing project: providing services to taxonomists for standard genome sequencing and annotation.</title>
        <authorList>
            <consortium name="The Broad Institute Genomics Platform"/>
            <consortium name="The Broad Institute Genome Sequencing Center for Infectious Disease"/>
            <person name="Wu L."/>
            <person name="Ma J."/>
        </authorList>
    </citation>
    <scope>NUCLEOTIDE SEQUENCE [LARGE SCALE GENOMIC DNA]</scope>
    <source>
        <strain evidence="3">CGMCC 1.1927</strain>
    </source>
</reference>
<evidence type="ECO:0000313" key="3">
    <source>
        <dbReference type="Proteomes" id="UP000596938"/>
    </source>
</evidence>
<gene>
    <name evidence="2" type="ORF">GCM10011577_35680</name>
</gene>
<dbReference type="Proteomes" id="UP000596938">
    <property type="component" value="Unassembled WGS sequence"/>
</dbReference>
<feature type="region of interest" description="Disordered" evidence="1">
    <location>
        <begin position="33"/>
        <end position="59"/>
    </location>
</feature>
<name>A0ABQ1Y0M6_9MICC</name>
<sequence length="59" mass="6875">MWEDISEAPTQGIRCAAVRRTVERAHTIRRTAAKTEKTLLQPERNEDRSPTQALDRRAW</sequence>
<dbReference type="EMBL" id="BMKU01000014">
    <property type="protein sequence ID" value="GGH07993.1"/>
    <property type="molecule type" value="Genomic_DNA"/>
</dbReference>
<proteinExistence type="predicted"/>